<evidence type="ECO:0000313" key="3">
    <source>
        <dbReference type="EMBL" id="KAK5580402.1"/>
    </source>
</evidence>
<evidence type="ECO:0000313" key="4">
    <source>
        <dbReference type="Proteomes" id="UP001344447"/>
    </source>
</evidence>
<feature type="domain" description="RGS" evidence="2">
    <location>
        <begin position="61"/>
        <end position="119"/>
    </location>
</feature>
<dbReference type="InterPro" id="IPR016137">
    <property type="entry name" value="RGS"/>
</dbReference>
<feature type="region of interest" description="Disordered" evidence="1">
    <location>
        <begin position="150"/>
        <end position="204"/>
    </location>
</feature>
<dbReference type="AlphaFoldDB" id="A0AAN7YXV9"/>
<dbReference type="Proteomes" id="UP001344447">
    <property type="component" value="Unassembled WGS sequence"/>
</dbReference>
<feature type="compositionally biased region" description="Low complexity" evidence="1">
    <location>
        <begin position="151"/>
        <end position="174"/>
    </location>
</feature>
<dbReference type="InterPro" id="IPR036305">
    <property type="entry name" value="RGS_sf"/>
</dbReference>
<evidence type="ECO:0000259" key="2">
    <source>
        <dbReference type="PROSITE" id="PS50132"/>
    </source>
</evidence>
<reference evidence="3 4" key="1">
    <citation type="submission" date="2023-11" db="EMBL/GenBank/DDBJ databases">
        <title>Dfirmibasis_genome.</title>
        <authorList>
            <person name="Edelbroek B."/>
            <person name="Kjellin J."/>
            <person name="Jerlstrom-Hultqvist J."/>
            <person name="Soderbom F."/>
        </authorList>
    </citation>
    <scope>NUCLEOTIDE SEQUENCE [LARGE SCALE GENOMIC DNA]</scope>
    <source>
        <strain evidence="3 4">TNS-C-14</strain>
    </source>
</reference>
<dbReference type="SUPFAM" id="SSF48097">
    <property type="entry name" value="Regulator of G-protein signaling, RGS"/>
    <property type="match status" value="1"/>
</dbReference>
<organism evidence="3 4">
    <name type="scientific">Dictyostelium firmibasis</name>
    <dbReference type="NCBI Taxonomy" id="79012"/>
    <lineage>
        <taxon>Eukaryota</taxon>
        <taxon>Amoebozoa</taxon>
        <taxon>Evosea</taxon>
        <taxon>Eumycetozoa</taxon>
        <taxon>Dictyostelia</taxon>
        <taxon>Dictyosteliales</taxon>
        <taxon>Dictyosteliaceae</taxon>
        <taxon>Dictyostelium</taxon>
    </lineage>
</organism>
<dbReference type="SMART" id="SM00315">
    <property type="entry name" value="RGS"/>
    <property type="match status" value="1"/>
</dbReference>
<keyword evidence="4" id="KW-1185">Reference proteome</keyword>
<dbReference type="Gene3D" id="1.10.167.10">
    <property type="entry name" value="Regulator of G-protein Signalling 4, domain 2"/>
    <property type="match status" value="1"/>
</dbReference>
<dbReference type="CDD" id="cd07440">
    <property type="entry name" value="RGS"/>
    <property type="match status" value="1"/>
</dbReference>
<evidence type="ECO:0000256" key="1">
    <source>
        <dbReference type="SAM" id="MobiDB-lite"/>
    </source>
</evidence>
<sequence>MSTRKISTSISTPSLSSYDIISNFNKFSFSENSTLKNRSVKMDTMSLGKYYTATQKSNKNKLFEVINNKDLRSAFYDFLGTQFCVENLLCWEAIEKFKQINGTPSEMYSTAEEIYSLFIRDNSRYEINIYGKQKDRLKETLKHTFIIPEFSENNNNNTNNNNSNNSSPTSSENNFGGLTQSISKLNLNTPTSNKNINNNNNNNNNTIVQSSTFITNAPIQSDTFPKRKRKIRFRKLISKSNLSNIFSDPNNKSASLTNIHSHTSTLPPPIQSQQEIIHPPLSPSNTVNFDPEFKNIINNLSTTPTTTTTTNMNTPNNASNCMVGSCSDNDSFVVIFGNTIGNRKSGSSYALSGSDSSDSEYEDLFDRNNIKFGIAKCSNLFNDIQDELEQMMIENSLGEFLKSKLFKEKTLYIQQQQQCISNTMPSITNSTLITSKSNNSDNLNIVN</sequence>
<name>A0AAN7YXV9_9MYCE</name>
<protein>
    <recommendedName>
        <fullName evidence="2">RGS domain-containing protein</fullName>
    </recommendedName>
</protein>
<dbReference type="InterPro" id="IPR044926">
    <property type="entry name" value="RGS_subdomain_2"/>
</dbReference>
<gene>
    <name evidence="3" type="ORF">RB653_000419</name>
</gene>
<dbReference type="PROSITE" id="PS50132">
    <property type="entry name" value="RGS"/>
    <property type="match status" value="1"/>
</dbReference>
<proteinExistence type="predicted"/>
<dbReference type="PANTHER" id="PTHR10845">
    <property type="entry name" value="REGULATOR OF G PROTEIN SIGNALING"/>
    <property type="match status" value="1"/>
</dbReference>
<dbReference type="PANTHER" id="PTHR10845:SF263">
    <property type="entry name" value="RGS DOMAIN-CONTAINING PROTEIN"/>
    <property type="match status" value="1"/>
</dbReference>
<dbReference type="Pfam" id="PF00615">
    <property type="entry name" value="RGS"/>
    <property type="match status" value="1"/>
</dbReference>
<dbReference type="EMBL" id="JAVFKY010000002">
    <property type="protein sequence ID" value="KAK5580402.1"/>
    <property type="molecule type" value="Genomic_DNA"/>
</dbReference>
<feature type="compositionally biased region" description="Low complexity" evidence="1">
    <location>
        <begin position="186"/>
        <end position="204"/>
    </location>
</feature>
<accession>A0AAN7YXV9</accession>
<feature type="compositionally biased region" description="Polar residues" evidence="1">
    <location>
        <begin position="176"/>
        <end position="185"/>
    </location>
</feature>
<comment type="caution">
    <text evidence="3">The sequence shown here is derived from an EMBL/GenBank/DDBJ whole genome shotgun (WGS) entry which is preliminary data.</text>
</comment>